<keyword evidence="4 7" id="KW-0812">Transmembrane</keyword>
<keyword evidence="5 7" id="KW-1133">Transmembrane helix</keyword>
<gene>
    <name evidence="9" type="ORF">CS062_16660</name>
</gene>
<proteinExistence type="inferred from homology"/>
<dbReference type="Pfam" id="PF00528">
    <property type="entry name" value="BPD_transp_1"/>
    <property type="match status" value="1"/>
</dbReference>
<dbReference type="Proteomes" id="UP000231501">
    <property type="component" value="Unassembled WGS sequence"/>
</dbReference>
<comment type="similarity">
    <text evidence="7">Belongs to the binding-protein-dependent transport system permease family.</text>
</comment>
<dbReference type="GO" id="GO:0005886">
    <property type="term" value="C:plasma membrane"/>
    <property type="evidence" value="ECO:0007669"/>
    <property type="project" value="UniProtKB-SubCell"/>
</dbReference>
<evidence type="ECO:0000256" key="5">
    <source>
        <dbReference type="ARBA" id="ARBA00022989"/>
    </source>
</evidence>
<evidence type="ECO:0000256" key="4">
    <source>
        <dbReference type="ARBA" id="ARBA00022692"/>
    </source>
</evidence>
<dbReference type="InterPro" id="IPR035906">
    <property type="entry name" value="MetI-like_sf"/>
</dbReference>
<accession>A0A2G9C6W8</accession>
<reference evidence="9 10" key="1">
    <citation type="submission" date="2017-11" db="EMBL/GenBank/DDBJ databases">
        <title>Draft genome sequence of Mitsuaria sp. HWN-4.</title>
        <authorList>
            <person name="Gundlapally S.R."/>
        </authorList>
    </citation>
    <scope>NUCLEOTIDE SEQUENCE [LARGE SCALE GENOMIC DNA]</scope>
    <source>
        <strain evidence="9 10">HWN-4</strain>
    </source>
</reference>
<dbReference type="GO" id="GO:0055085">
    <property type="term" value="P:transmembrane transport"/>
    <property type="evidence" value="ECO:0007669"/>
    <property type="project" value="InterPro"/>
</dbReference>
<dbReference type="SUPFAM" id="SSF161098">
    <property type="entry name" value="MetI-like"/>
    <property type="match status" value="1"/>
</dbReference>
<organism evidence="9 10">
    <name type="scientific">Roseateles chitinivorans</name>
    <dbReference type="NCBI Taxonomy" id="2917965"/>
    <lineage>
        <taxon>Bacteria</taxon>
        <taxon>Pseudomonadati</taxon>
        <taxon>Pseudomonadota</taxon>
        <taxon>Betaproteobacteria</taxon>
        <taxon>Burkholderiales</taxon>
        <taxon>Sphaerotilaceae</taxon>
        <taxon>Roseateles</taxon>
    </lineage>
</organism>
<feature type="transmembrane region" description="Helical" evidence="7">
    <location>
        <begin position="245"/>
        <end position="265"/>
    </location>
</feature>
<dbReference type="PANTHER" id="PTHR30193:SF37">
    <property type="entry name" value="INNER MEMBRANE ABC TRANSPORTER PERMEASE PROTEIN YCJO"/>
    <property type="match status" value="1"/>
</dbReference>
<feature type="transmembrane region" description="Helical" evidence="7">
    <location>
        <begin position="27"/>
        <end position="54"/>
    </location>
</feature>
<feature type="domain" description="ABC transmembrane type-1" evidence="8">
    <location>
        <begin position="89"/>
        <end position="320"/>
    </location>
</feature>
<keyword evidence="3" id="KW-1003">Cell membrane</keyword>
<evidence type="ECO:0000259" key="8">
    <source>
        <dbReference type="PROSITE" id="PS50928"/>
    </source>
</evidence>
<comment type="subcellular location">
    <subcellularLocation>
        <location evidence="1 7">Cell membrane</location>
        <topology evidence="1 7">Multi-pass membrane protein</topology>
    </subcellularLocation>
</comment>
<feature type="transmembrane region" description="Helical" evidence="7">
    <location>
        <begin position="195"/>
        <end position="215"/>
    </location>
</feature>
<dbReference type="PROSITE" id="PS50928">
    <property type="entry name" value="ABC_TM1"/>
    <property type="match status" value="1"/>
</dbReference>
<keyword evidence="10" id="KW-1185">Reference proteome</keyword>
<sequence length="335" mass="37683">MSPTSSASRPRRLSWLPRLPALRSRRIAPYLFIAPFFALFLVFGLFPLLFSIYLSLQQWNPAEGLHTMHWVGLENYGYALTDPWFWDALYNTAWFALVSGLPQHLVALPLAFFIHRRFKRGRDLVVGAYFVPYITSSVAIALIFTTLYSKDYGLINAALAELTRIPFIGSPLASLTALREGGIDWLGDADVTRPAVAFVVFWRYLGWNLVLYLSALQVIDKDLYEAATLDGASEWQQFRHVTLPLLKPMMFFAVTLTIIGNLQLFEEPFILVDGEKGVASSVMTTAIFMYRTAFSDGDFGTASAMSWLMFVLIAALTWLNAKLFGRDPGGRHGAR</sequence>
<name>A0A2G9C6W8_9BURK</name>
<keyword evidence="6 7" id="KW-0472">Membrane</keyword>
<feature type="transmembrane region" description="Helical" evidence="7">
    <location>
        <begin position="93"/>
        <end position="114"/>
    </location>
</feature>
<evidence type="ECO:0000256" key="2">
    <source>
        <dbReference type="ARBA" id="ARBA00022448"/>
    </source>
</evidence>
<dbReference type="RefSeq" id="WP_099862724.1">
    <property type="nucleotide sequence ID" value="NZ_PEOG01000046.1"/>
</dbReference>
<dbReference type="InterPro" id="IPR000515">
    <property type="entry name" value="MetI-like"/>
</dbReference>
<keyword evidence="2 7" id="KW-0813">Transport</keyword>
<dbReference type="AlphaFoldDB" id="A0A2G9C6W8"/>
<dbReference type="EMBL" id="PEOG01000046">
    <property type="protein sequence ID" value="PIM52082.1"/>
    <property type="molecule type" value="Genomic_DNA"/>
</dbReference>
<feature type="transmembrane region" description="Helical" evidence="7">
    <location>
        <begin position="126"/>
        <end position="148"/>
    </location>
</feature>
<comment type="caution">
    <text evidence="9">The sequence shown here is derived from an EMBL/GenBank/DDBJ whole genome shotgun (WGS) entry which is preliminary data.</text>
</comment>
<dbReference type="OrthoDB" id="8585214at2"/>
<evidence type="ECO:0000313" key="9">
    <source>
        <dbReference type="EMBL" id="PIM52082.1"/>
    </source>
</evidence>
<feature type="transmembrane region" description="Helical" evidence="7">
    <location>
        <begin position="299"/>
        <end position="321"/>
    </location>
</feature>
<evidence type="ECO:0000256" key="1">
    <source>
        <dbReference type="ARBA" id="ARBA00004651"/>
    </source>
</evidence>
<dbReference type="CDD" id="cd06261">
    <property type="entry name" value="TM_PBP2"/>
    <property type="match status" value="1"/>
</dbReference>
<evidence type="ECO:0000256" key="3">
    <source>
        <dbReference type="ARBA" id="ARBA00022475"/>
    </source>
</evidence>
<dbReference type="PANTHER" id="PTHR30193">
    <property type="entry name" value="ABC TRANSPORTER PERMEASE PROTEIN"/>
    <property type="match status" value="1"/>
</dbReference>
<protein>
    <submittedName>
        <fullName evidence="9">Cytochrome C biogenesis protein</fullName>
    </submittedName>
</protein>
<dbReference type="InterPro" id="IPR051393">
    <property type="entry name" value="ABC_transporter_permease"/>
</dbReference>
<evidence type="ECO:0000256" key="7">
    <source>
        <dbReference type="RuleBase" id="RU363032"/>
    </source>
</evidence>
<dbReference type="Gene3D" id="1.10.3720.10">
    <property type="entry name" value="MetI-like"/>
    <property type="match status" value="1"/>
</dbReference>
<evidence type="ECO:0000256" key="6">
    <source>
        <dbReference type="ARBA" id="ARBA00023136"/>
    </source>
</evidence>
<evidence type="ECO:0000313" key="10">
    <source>
        <dbReference type="Proteomes" id="UP000231501"/>
    </source>
</evidence>